<accession>D3T1V9</accession>
<dbReference type="PANTHER" id="PTHR43141:SF4">
    <property type="entry name" value="CYTOCHROME BD2 SUBUNIT II"/>
    <property type="match status" value="1"/>
</dbReference>
<dbReference type="GO" id="GO:0070069">
    <property type="term" value="C:cytochrome complex"/>
    <property type="evidence" value="ECO:0007669"/>
    <property type="project" value="TreeGrafter"/>
</dbReference>
<evidence type="ECO:0000313" key="7">
    <source>
        <dbReference type="EMBL" id="ADD07568.1"/>
    </source>
</evidence>
<gene>
    <name evidence="7" type="primary">cydB2</name>
    <name evidence="7" type="ordered locus">Nmag_4039</name>
    <name evidence="8" type="ORF">C500_14425</name>
</gene>
<dbReference type="GO" id="GO:0005886">
    <property type="term" value="C:plasma membrane"/>
    <property type="evidence" value="ECO:0007669"/>
    <property type="project" value="UniProtKB-SubCell"/>
</dbReference>
<dbReference type="GeneID" id="8828773"/>
<evidence type="ECO:0000313" key="8">
    <source>
        <dbReference type="EMBL" id="ELY27208.1"/>
    </source>
</evidence>
<reference evidence="9" key="1">
    <citation type="submission" date="2010-02" db="EMBL/GenBank/DDBJ databases">
        <title>Complete sequence of plasmid 2 of Natrialba magadii ATCC 43099.</title>
        <authorList>
            <consortium name="US DOE Joint Genome Institute"/>
            <person name="Lucas S."/>
            <person name="Copeland A."/>
            <person name="Lapidus A."/>
            <person name="Cheng J.-F."/>
            <person name="Bruce D."/>
            <person name="Goodwin L."/>
            <person name="Pitluck S."/>
            <person name="Davenport K."/>
            <person name="Saunders E."/>
            <person name="Detter J.C."/>
            <person name="Han C."/>
            <person name="Tapia R."/>
            <person name="Land M."/>
            <person name="Hauser L."/>
            <person name="Kyrpides N."/>
            <person name="Mikhailova N."/>
            <person name="De Castro R.E."/>
            <person name="Maupin-Furlow J.A."/>
            <person name="Woyke T."/>
        </authorList>
    </citation>
    <scope>NUCLEOTIDE SEQUENCE [LARGE SCALE GENOMIC DNA]</scope>
    <source>
        <strain evidence="9">ATCC 43099 / DSM 3394 / CCM 3739 / CIP 104546 / IAM 13178 / JCM 8861 / NBRC 102185 / NCIMB 2190 / MS3</strain>
        <plasmid evidence="9">pNMAG02</plasmid>
    </source>
</reference>
<keyword evidence="2" id="KW-1003">Cell membrane</keyword>
<sequence>MTTNFSITTAVTRIDPILFGPVVPADEYLFPGLPELWFGILLFTLGMYVFLDGFDFGIGMLYWTREDEAERDLLLSIFGPVWDANEVWLVAFGTVLFAAFPPVYASLLSDHYLLVFAIVFALILRGITPELREQRDDPEWVRACDRGFVAGSTLSPLFIGTLAGSWVFGTGTLALPSVLTGVAIVFLSVVSGAAYVAMKTSGTFREEMVRYGLYAAGGYLLSVVLLLATVFVTDPLSVRGTLLSTPVLVVVLATVVFLGLGVVAATRDTLEVTWWFYATGGVAFTLIALVAILLYPELYPATGTTVRESIVSPLALNILSVVVIPVLFLVLAYFRYLYTVFSGPVEHDDGYGTSD</sequence>
<dbReference type="GO" id="GO:0016682">
    <property type="term" value="F:oxidoreductase activity, acting on diphenols and related substances as donors, oxygen as acceptor"/>
    <property type="evidence" value="ECO:0007669"/>
    <property type="project" value="TreeGrafter"/>
</dbReference>
<keyword evidence="7" id="KW-0560">Oxidoreductase</keyword>
<dbReference type="PANTHER" id="PTHR43141">
    <property type="entry name" value="CYTOCHROME BD2 SUBUNIT II"/>
    <property type="match status" value="1"/>
</dbReference>
<dbReference type="Pfam" id="PF02322">
    <property type="entry name" value="Cyt_bd_oxida_II"/>
    <property type="match status" value="1"/>
</dbReference>
<feature type="transmembrane region" description="Helical" evidence="6">
    <location>
        <begin position="174"/>
        <end position="197"/>
    </location>
</feature>
<dbReference type="Proteomes" id="UP000011543">
    <property type="component" value="Unassembled WGS sequence"/>
</dbReference>
<keyword evidence="4 6" id="KW-1133">Transmembrane helix</keyword>
<evidence type="ECO:0000313" key="9">
    <source>
        <dbReference type="Proteomes" id="UP000001879"/>
    </source>
</evidence>
<feature type="transmembrane region" description="Helical" evidence="6">
    <location>
        <begin position="36"/>
        <end position="63"/>
    </location>
</feature>
<name>D3T1V9_NATMM</name>
<keyword evidence="9" id="KW-1185">Reference proteome</keyword>
<keyword evidence="5 6" id="KW-0472">Membrane</keyword>
<feature type="transmembrane region" description="Helical" evidence="6">
    <location>
        <begin position="272"/>
        <end position="294"/>
    </location>
</feature>
<dbReference type="InterPro" id="IPR003317">
    <property type="entry name" value="Cyt-d_oxidase_su2"/>
</dbReference>
<feature type="transmembrane region" description="Helical" evidence="6">
    <location>
        <begin position="209"/>
        <end position="231"/>
    </location>
</feature>
<reference evidence="7 9" key="2">
    <citation type="journal article" date="2012" name="BMC Genomics">
        <title>A comparative genomics perspective on the genetic content of the alkaliphilic haloarchaeon Natrialba magadii ATCC 43099T.</title>
        <authorList>
            <person name="Siddaramappa S."/>
            <person name="Challacombe J.F."/>
            <person name="Decastro R.E."/>
            <person name="Pfeiffer F."/>
            <person name="Sastre D.E."/>
            <person name="Gimenez M.I."/>
            <person name="Paggi R.A."/>
            <person name="Detter J.C."/>
            <person name="Davenport K.W."/>
            <person name="Goodwin L.A."/>
            <person name="Kyrpides N."/>
            <person name="Tapia R."/>
            <person name="Pitluck S."/>
            <person name="Lucas S."/>
            <person name="Woyke T."/>
            <person name="Maupin-Furlow J.A."/>
        </authorList>
    </citation>
    <scope>NUCLEOTIDE SEQUENCE [LARGE SCALE GENOMIC DNA]</scope>
    <source>
        <strain evidence="7">ATCC 43099</strain>
        <strain evidence="9">ATCC 43099 / DSM 3394 / CCM 3739 / CIP 104546 / IAM 13178 / JCM 8861 / NBRC 102185 / NCIMB 2190 / MS3</strain>
    </source>
</reference>
<proteinExistence type="predicted"/>
<reference evidence="8 10" key="3">
    <citation type="journal article" date="2014" name="PLoS Genet.">
        <title>Phylogenetically driven sequencing of extremely halophilic archaea reveals strategies for static and dynamic osmo-response.</title>
        <authorList>
            <person name="Becker E.A."/>
            <person name="Seitzer P.M."/>
            <person name="Tritt A."/>
            <person name="Larsen D."/>
            <person name="Krusor M."/>
            <person name="Yao A.I."/>
            <person name="Wu D."/>
            <person name="Madern D."/>
            <person name="Eisen J.A."/>
            <person name="Darling A.E."/>
            <person name="Facciotti M.T."/>
        </authorList>
    </citation>
    <scope>NUCLEOTIDE SEQUENCE [LARGE SCALE GENOMIC DNA]</scope>
    <source>
        <strain evidence="10">ATCC 43099 / DSM 3394 / CCM 3739 / CIP 104546 / IAM 13178 / JCM 8861 / NBRC 102185 / NCIMB 2190 / MS3</strain>
        <strain evidence="8">MS-3</strain>
    </source>
</reference>
<evidence type="ECO:0000256" key="3">
    <source>
        <dbReference type="ARBA" id="ARBA00022692"/>
    </source>
</evidence>
<reference evidence="7" key="4">
    <citation type="submission" date="2016-09" db="EMBL/GenBank/DDBJ databases">
        <authorList>
            <person name="Pfeiffer F."/>
        </authorList>
    </citation>
    <scope>NUCLEOTIDE SEQUENCE</scope>
    <source>
        <strain evidence="7">ATCC 43099</strain>
        <plasmid evidence="7">pNMAG02</plasmid>
    </source>
</reference>
<evidence type="ECO:0000256" key="5">
    <source>
        <dbReference type="ARBA" id="ARBA00023136"/>
    </source>
</evidence>
<feature type="transmembrane region" description="Helical" evidence="6">
    <location>
        <begin position="314"/>
        <end position="334"/>
    </location>
</feature>
<evidence type="ECO:0000256" key="6">
    <source>
        <dbReference type="SAM" id="Phobius"/>
    </source>
</evidence>
<evidence type="ECO:0000256" key="4">
    <source>
        <dbReference type="ARBA" id="ARBA00022989"/>
    </source>
</evidence>
<evidence type="ECO:0000256" key="2">
    <source>
        <dbReference type="ARBA" id="ARBA00022475"/>
    </source>
</evidence>
<protein>
    <submittedName>
        <fullName evidence="7">Cytochrome bd ubiquinol oxidase subunit II</fullName>
        <ecNumber evidence="7">1.10.3.-</ecNumber>
    </submittedName>
    <submittedName>
        <fullName evidence="8">Cytochrome d ubiquinol oxidase, subunit II</fullName>
    </submittedName>
</protein>
<dbReference type="AlphaFoldDB" id="D3T1V9"/>
<dbReference type="GO" id="GO:0019646">
    <property type="term" value="P:aerobic electron transport chain"/>
    <property type="evidence" value="ECO:0007669"/>
    <property type="project" value="TreeGrafter"/>
</dbReference>
<comment type="subcellular location">
    <subcellularLocation>
        <location evidence="1">Cell membrane</location>
        <topology evidence="1">Multi-pass membrane protein</topology>
    </subcellularLocation>
</comment>
<organism evidence="7 9">
    <name type="scientific">Natrialba magadii (strain ATCC 43099 / DSM 3394 / CCM 3739 / CIP 104546 / IAM 13178 / JCM 8861 / NBRC 102185 / NCIMB 2190 / MS3)</name>
    <name type="common">Natronobacterium magadii</name>
    <dbReference type="NCBI Taxonomy" id="547559"/>
    <lineage>
        <taxon>Archaea</taxon>
        <taxon>Methanobacteriati</taxon>
        <taxon>Methanobacteriota</taxon>
        <taxon>Stenosarchaea group</taxon>
        <taxon>Halobacteria</taxon>
        <taxon>Halobacteriales</taxon>
        <taxon>Natrialbaceae</taxon>
        <taxon>Natrialba</taxon>
    </lineage>
</organism>
<keyword evidence="7" id="KW-0614">Plasmid</keyword>
<dbReference type="KEGG" id="nmg:Nmag_4039"/>
<dbReference type="HOGENOM" id="CLU_049294_0_1_2"/>
<dbReference type="PATRIC" id="fig|547559.17.peg.2853"/>
<dbReference type="RefSeq" id="WP_004216090.1">
    <property type="nucleotide sequence ID" value="NC_013924.1"/>
</dbReference>
<evidence type="ECO:0000313" key="10">
    <source>
        <dbReference type="Proteomes" id="UP000011543"/>
    </source>
</evidence>
<feature type="transmembrane region" description="Helical" evidence="6">
    <location>
        <begin position="243"/>
        <end position="265"/>
    </location>
</feature>
<evidence type="ECO:0000256" key="1">
    <source>
        <dbReference type="ARBA" id="ARBA00004651"/>
    </source>
</evidence>
<dbReference type="EMBL" id="CP001934">
    <property type="protein sequence ID" value="ADD07568.1"/>
    <property type="molecule type" value="Genomic_DNA"/>
</dbReference>
<dbReference type="eggNOG" id="arCOG04791">
    <property type="taxonomic scope" value="Archaea"/>
</dbReference>
<dbReference type="EMBL" id="AOHS01000049">
    <property type="protein sequence ID" value="ELY27208.1"/>
    <property type="molecule type" value="Genomic_DNA"/>
</dbReference>
<keyword evidence="3 6" id="KW-0812">Transmembrane</keyword>
<dbReference type="Proteomes" id="UP000001879">
    <property type="component" value="Plasmid pNMAG02"/>
</dbReference>
<dbReference type="GO" id="GO:0009055">
    <property type="term" value="F:electron transfer activity"/>
    <property type="evidence" value="ECO:0007669"/>
    <property type="project" value="TreeGrafter"/>
</dbReference>
<geneLocation type="plasmid" evidence="7 9">
    <name>pNMAG02</name>
</geneLocation>
<feature type="transmembrane region" description="Helical" evidence="6">
    <location>
        <begin position="111"/>
        <end position="127"/>
    </location>
</feature>
<dbReference type="EC" id="1.10.3.-" evidence="7"/>
<dbReference type="PaxDb" id="547559-Nmag_4039"/>
<feature type="transmembrane region" description="Helical" evidence="6">
    <location>
        <begin position="84"/>
        <end position="105"/>
    </location>
</feature>
<feature type="transmembrane region" description="Helical" evidence="6">
    <location>
        <begin position="148"/>
        <end position="168"/>
    </location>
</feature>